<dbReference type="NCBIfam" id="TIGR02683">
    <property type="entry name" value="upstrm_HI1419"/>
    <property type="match status" value="1"/>
</dbReference>
<dbReference type="RefSeq" id="WP_077352264.1">
    <property type="nucleotide sequence ID" value="NZ_CP019607.1"/>
</dbReference>
<organism evidence="1 2">
    <name type="scientific">Tessaracoccus flavescens</name>
    <dbReference type="NCBI Taxonomy" id="399497"/>
    <lineage>
        <taxon>Bacteria</taxon>
        <taxon>Bacillati</taxon>
        <taxon>Actinomycetota</taxon>
        <taxon>Actinomycetes</taxon>
        <taxon>Propionibacteriales</taxon>
        <taxon>Propionibacteriaceae</taxon>
        <taxon>Tessaracoccus</taxon>
    </lineage>
</organism>
<dbReference type="AlphaFoldDB" id="A0A1Q2D1S7"/>
<name>A0A1Q2D1S7_9ACTN</name>
<dbReference type="KEGG" id="tfa:BW733_16755"/>
<dbReference type="PANTHER" id="PTHR41791:SF1">
    <property type="entry name" value="SSL7039 PROTEIN"/>
    <property type="match status" value="1"/>
</dbReference>
<sequence>MIEVLTTQEFDHWLRRLKDRQGRLRILSRLDRLAAGNLGDMKPVGGGVLELRLAFGPGYRVYLTRRGHQLVLLLCGGDKSSQSDDIIRARQLAAEWNEKEDNDE</sequence>
<evidence type="ECO:0000313" key="1">
    <source>
        <dbReference type="EMBL" id="AQP52225.1"/>
    </source>
</evidence>
<dbReference type="PIRSF" id="PIRSF028744">
    <property type="entry name" value="Addict_mod_HI1419"/>
    <property type="match status" value="1"/>
</dbReference>
<dbReference type="EMBL" id="CP019607">
    <property type="protein sequence ID" value="AQP52225.1"/>
    <property type="molecule type" value="Genomic_DNA"/>
</dbReference>
<dbReference type="Proteomes" id="UP000188235">
    <property type="component" value="Chromosome"/>
</dbReference>
<keyword evidence="2" id="KW-1185">Reference proteome</keyword>
<dbReference type="PANTHER" id="PTHR41791">
    <property type="entry name" value="SSL7039 PROTEIN"/>
    <property type="match status" value="1"/>
</dbReference>
<accession>A0A1Q2D1S7</accession>
<protein>
    <submittedName>
        <fullName evidence="1">Addiction module protein</fullName>
    </submittedName>
</protein>
<proteinExistence type="predicted"/>
<dbReference type="InterPro" id="IPR014056">
    <property type="entry name" value="TypeIITA-like_toxin_pred"/>
</dbReference>
<gene>
    <name evidence="1" type="ORF">BW733_16755</name>
</gene>
<reference evidence="1 2" key="1">
    <citation type="journal article" date="2008" name="Int. J. Syst. Evol. Microbiol.">
        <title>Tessaracoccus flavescens sp. nov., isolated from marine sediment.</title>
        <authorList>
            <person name="Lee D.W."/>
            <person name="Lee S.D."/>
        </authorList>
    </citation>
    <scope>NUCLEOTIDE SEQUENCE [LARGE SCALE GENOMIC DNA]</scope>
    <source>
        <strain evidence="1 2">SST-39T</strain>
    </source>
</reference>
<evidence type="ECO:0000313" key="2">
    <source>
        <dbReference type="Proteomes" id="UP000188235"/>
    </source>
</evidence>
<dbReference type="OrthoDB" id="9800258at2"/>
<dbReference type="STRING" id="399497.BW733_16755"/>